<feature type="region of interest" description="Disordered" evidence="5">
    <location>
        <begin position="461"/>
        <end position="669"/>
    </location>
</feature>
<keyword evidence="3 4" id="KW-0904">Protein phosphatase</keyword>
<dbReference type="InterPro" id="IPR015655">
    <property type="entry name" value="PP2C"/>
</dbReference>
<name>A0A7E5WKB0_TRINI</name>
<dbReference type="CTD" id="31404"/>
<feature type="compositionally biased region" description="Pro residues" evidence="5">
    <location>
        <begin position="608"/>
        <end position="617"/>
    </location>
</feature>
<feature type="compositionally biased region" description="Basic and acidic residues" evidence="5">
    <location>
        <begin position="358"/>
        <end position="368"/>
    </location>
</feature>
<dbReference type="InParanoid" id="A0A7E5WKB0"/>
<dbReference type="InterPro" id="IPR036457">
    <property type="entry name" value="PPM-type-like_dom_sf"/>
</dbReference>
<feature type="domain" description="PPM-type phosphatase" evidence="6">
    <location>
        <begin position="10"/>
        <end position="326"/>
    </location>
</feature>
<evidence type="ECO:0000256" key="1">
    <source>
        <dbReference type="ARBA" id="ARBA00022723"/>
    </source>
</evidence>
<feature type="compositionally biased region" description="Basic and acidic residues" evidence="5">
    <location>
        <begin position="562"/>
        <end position="572"/>
    </location>
</feature>
<dbReference type="GeneID" id="113503152"/>
<feature type="compositionally biased region" description="Basic and acidic residues" evidence="5">
    <location>
        <begin position="461"/>
        <end position="476"/>
    </location>
</feature>
<dbReference type="AlphaFoldDB" id="A0A7E5WKB0"/>
<protein>
    <submittedName>
        <fullName evidence="8">Uncharacterized protein LOC113503152</fullName>
    </submittedName>
</protein>
<keyword evidence="7" id="KW-1185">Reference proteome</keyword>
<dbReference type="KEGG" id="tnl:113503152"/>
<keyword evidence="1" id="KW-0479">Metal-binding</keyword>
<dbReference type="InterPro" id="IPR000222">
    <property type="entry name" value="PP2C_BS"/>
</dbReference>
<dbReference type="Gene3D" id="3.60.40.10">
    <property type="entry name" value="PPM-type phosphatase domain"/>
    <property type="match status" value="1"/>
</dbReference>
<evidence type="ECO:0000256" key="2">
    <source>
        <dbReference type="ARBA" id="ARBA00022801"/>
    </source>
</evidence>
<dbReference type="Proteomes" id="UP000322000">
    <property type="component" value="Chromosome 18"/>
</dbReference>
<reference evidence="8" key="1">
    <citation type="submission" date="2025-08" db="UniProtKB">
        <authorList>
            <consortium name="RefSeq"/>
        </authorList>
    </citation>
    <scope>IDENTIFICATION</scope>
</reference>
<dbReference type="CDD" id="cd00143">
    <property type="entry name" value="PP2Cc"/>
    <property type="match status" value="1"/>
</dbReference>
<dbReference type="GO" id="GO:0004722">
    <property type="term" value="F:protein serine/threonine phosphatase activity"/>
    <property type="evidence" value="ECO:0007669"/>
    <property type="project" value="InterPro"/>
</dbReference>
<evidence type="ECO:0000259" key="6">
    <source>
        <dbReference type="PROSITE" id="PS51746"/>
    </source>
</evidence>
<accession>A0A7E5WKB0</accession>
<organism evidence="7 8">
    <name type="scientific">Trichoplusia ni</name>
    <name type="common">Cabbage looper</name>
    <dbReference type="NCBI Taxonomy" id="7111"/>
    <lineage>
        <taxon>Eukaryota</taxon>
        <taxon>Metazoa</taxon>
        <taxon>Ecdysozoa</taxon>
        <taxon>Arthropoda</taxon>
        <taxon>Hexapoda</taxon>
        <taxon>Insecta</taxon>
        <taxon>Pterygota</taxon>
        <taxon>Neoptera</taxon>
        <taxon>Endopterygota</taxon>
        <taxon>Lepidoptera</taxon>
        <taxon>Glossata</taxon>
        <taxon>Ditrysia</taxon>
        <taxon>Noctuoidea</taxon>
        <taxon>Noctuidae</taxon>
        <taxon>Plusiinae</taxon>
        <taxon>Trichoplusia</taxon>
    </lineage>
</organism>
<dbReference type="SMART" id="SM00332">
    <property type="entry name" value="PP2Cc"/>
    <property type="match status" value="1"/>
</dbReference>
<dbReference type="PROSITE" id="PS01032">
    <property type="entry name" value="PPM_1"/>
    <property type="match status" value="1"/>
</dbReference>
<evidence type="ECO:0000256" key="5">
    <source>
        <dbReference type="SAM" id="MobiDB-lite"/>
    </source>
</evidence>
<evidence type="ECO:0000256" key="4">
    <source>
        <dbReference type="RuleBase" id="RU003465"/>
    </source>
</evidence>
<feature type="region of interest" description="Disordered" evidence="5">
    <location>
        <begin position="321"/>
        <end position="429"/>
    </location>
</feature>
<feature type="compositionally biased region" description="Low complexity" evidence="5">
    <location>
        <begin position="686"/>
        <end position="716"/>
    </location>
</feature>
<dbReference type="PANTHER" id="PTHR47992">
    <property type="entry name" value="PROTEIN PHOSPHATASE"/>
    <property type="match status" value="1"/>
</dbReference>
<feature type="compositionally biased region" description="Polar residues" evidence="5">
    <location>
        <begin position="655"/>
        <end position="664"/>
    </location>
</feature>
<proteinExistence type="inferred from homology"/>
<dbReference type="SUPFAM" id="SSF81606">
    <property type="entry name" value="PP2C-like"/>
    <property type="match status" value="1"/>
</dbReference>
<feature type="compositionally biased region" description="Pro residues" evidence="5">
    <location>
        <begin position="389"/>
        <end position="401"/>
    </location>
</feature>
<dbReference type="GO" id="GO:0046872">
    <property type="term" value="F:metal ion binding"/>
    <property type="evidence" value="ECO:0007669"/>
    <property type="project" value="UniProtKB-KW"/>
</dbReference>
<sequence length="860" mass="92267">MPASIGVNLRVTGHCSQGGRKYMEDLFSVAYQQTEDERDLEYAFFGIYDGHGGSEAAAFAKEHLMDSIVKQRQFWSDNDEDVLKAIRNGYMLTHLNMWKELEKWPKTVTGLPSTAGTTASIAFIRRGKIYIGHVGDSAIVLGYQKDDCEEWAAKPLTSDHKPESTTEIERIQRCGGKVISKAGVPRVVWNRPRLGHKGPIKKNTPMDEIPFLAVARSLGDLWSYNPQNDEFIVSPDPDVGVLTIDPSKFRCLIFGTDGLWNMISPEGAVSLVQATERHNEAALVGGSGNQPRDWLNPSKSLVDHALERWSNTRMRADNTSVVTLMLDPPGPPRATVLRSRSGAGRPQPAAPPAPAAPHEPRPDAEPDARPVPQNGLTIMTRYSDAERAPAPPPAPPAPLPPCATLDARLPAPPDTPRDPPDPEDADAILNYGNPAESYFMARLLNRTRVINTLSAVHEEIAGAPEQREPSEPRETEPVPATVVPDVDAETDASTAARPPLPPRTSTAEPVVPVTEPAQSDDDVGIQINEVSSSSPTEGPPRPRGRRPRTDLRRDPPPAAPDRVLRSHHDAEPPQRPQTRQSATRARPAAPAPTPALDRVVILTRRAPAAPPAPPPPPRSERPAPTDAKPAGRRVAPAPATTEPVNVEEDAKRSGTRATRSQGAQGVTPLAQKITRSIGMYARELRGAAAAAAAAAGARAGNSARAPGPARRATAARRPPPDRSKENLGAARGRARARAAPAASPPQPSPRPRTRRADSAHDEVHSTTGEPRAPPPPDACAGAPAPARPRALRSRNDAASPPRARDQPACKRARCGDDGGGASKAARLAPERCARALGKRATGPWAPALALRNRLRRRLAK</sequence>
<dbReference type="PROSITE" id="PS51746">
    <property type="entry name" value="PPM_2"/>
    <property type="match status" value="1"/>
</dbReference>
<dbReference type="OrthoDB" id="10025511at2759"/>
<evidence type="ECO:0000313" key="7">
    <source>
        <dbReference type="Proteomes" id="UP000322000"/>
    </source>
</evidence>
<dbReference type="InterPro" id="IPR001932">
    <property type="entry name" value="PPM-type_phosphatase-like_dom"/>
</dbReference>
<gene>
    <name evidence="8" type="primary">LOC113503152</name>
</gene>
<feature type="compositionally biased region" description="Low complexity" evidence="5">
    <location>
        <begin position="778"/>
        <end position="788"/>
    </location>
</feature>
<dbReference type="FunFam" id="3.60.40.10:FF:000060">
    <property type="entry name" value="Protein phosphatase 2c"/>
    <property type="match status" value="1"/>
</dbReference>
<feature type="compositionally biased region" description="Pro residues" evidence="5">
    <location>
        <begin position="348"/>
        <end position="357"/>
    </location>
</feature>
<evidence type="ECO:0000313" key="8">
    <source>
        <dbReference type="RefSeq" id="XP_026740772.1"/>
    </source>
</evidence>
<feature type="compositionally biased region" description="Basic and acidic residues" evidence="5">
    <location>
        <begin position="802"/>
        <end position="816"/>
    </location>
</feature>
<feature type="region of interest" description="Disordered" evidence="5">
    <location>
        <begin position="685"/>
        <end position="825"/>
    </location>
</feature>
<evidence type="ECO:0000256" key="3">
    <source>
        <dbReference type="ARBA" id="ARBA00022912"/>
    </source>
</evidence>
<dbReference type="Pfam" id="PF00481">
    <property type="entry name" value="PP2C"/>
    <property type="match status" value="1"/>
</dbReference>
<comment type="similarity">
    <text evidence="4">Belongs to the PP2C family.</text>
</comment>
<keyword evidence="2 4" id="KW-0378">Hydrolase</keyword>
<dbReference type="RefSeq" id="XP_026740772.1">
    <property type="nucleotide sequence ID" value="XM_026884971.1"/>
</dbReference>
<feature type="compositionally biased region" description="Basic and acidic residues" evidence="5">
    <location>
        <begin position="754"/>
        <end position="764"/>
    </location>
</feature>